<sequence>MSSAHHRPVFTCVTLFAIALCDRFLFALRSIIDKELLRQRNAQYEQCGPESLEMSLVADREDNAENSEDQRLLSATSNCLVYQRHPPPFMASYDFAHAALFAAQATLGYALMLGAMSSPVLTSTSAAYLISILVGLGVGEIVFGRFGSGSSSICV</sequence>
<organism evidence="1 2">
    <name type="scientific">Auriscalpium vulgare</name>
    <dbReference type="NCBI Taxonomy" id="40419"/>
    <lineage>
        <taxon>Eukaryota</taxon>
        <taxon>Fungi</taxon>
        <taxon>Dikarya</taxon>
        <taxon>Basidiomycota</taxon>
        <taxon>Agaricomycotina</taxon>
        <taxon>Agaricomycetes</taxon>
        <taxon>Russulales</taxon>
        <taxon>Auriscalpiaceae</taxon>
        <taxon>Auriscalpium</taxon>
    </lineage>
</organism>
<name>A0ACB8RYA9_9AGAM</name>
<accession>A0ACB8RYA9</accession>
<reference evidence="1" key="1">
    <citation type="submission" date="2021-02" db="EMBL/GenBank/DDBJ databases">
        <authorList>
            <consortium name="DOE Joint Genome Institute"/>
            <person name="Ahrendt S."/>
            <person name="Looney B.P."/>
            <person name="Miyauchi S."/>
            <person name="Morin E."/>
            <person name="Drula E."/>
            <person name="Courty P.E."/>
            <person name="Chicoki N."/>
            <person name="Fauchery L."/>
            <person name="Kohler A."/>
            <person name="Kuo A."/>
            <person name="Labutti K."/>
            <person name="Pangilinan J."/>
            <person name="Lipzen A."/>
            <person name="Riley R."/>
            <person name="Andreopoulos W."/>
            <person name="He G."/>
            <person name="Johnson J."/>
            <person name="Barry K.W."/>
            <person name="Grigoriev I.V."/>
            <person name="Nagy L."/>
            <person name="Hibbett D."/>
            <person name="Henrissat B."/>
            <person name="Matheny P.B."/>
            <person name="Labbe J."/>
            <person name="Martin F."/>
        </authorList>
    </citation>
    <scope>NUCLEOTIDE SEQUENCE</scope>
    <source>
        <strain evidence="1">FP105234-sp</strain>
    </source>
</reference>
<comment type="caution">
    <text evidence="1">The sequence shown here is derived from an EMBL/GenBank/DDBJ whole genome shotgun (WGS) entry which is preliminary data.</text>
</comment>
<proteinExistence type="predicted"/>
<reference evidence="1" key="2">
    <citation type="journal article" date="2022" name="New Phytol.">
        <title>Evolutionary transition to the ectomycorrhizal habit in the genomes of a hyperdiverse lineage of mushroom-forming fungi.</title>
        <authorList>
            <person name="Looney B."/>
            <person name="Miyauchi S."/>
            <person name="Morin E."/>
            <person name="Drula E."/>
            <person name="Courty P.E."/>
            <person name="Kohler A."/>
            <person name="Kuo A."/>
            <person name="LaButti K."/>
            <person name="Pangilinan J."/>
            <person name="Lipzen A."/>
            <person name="Riley R."/>
            <person name="Andreopoulos W."/>
            <person name="He G."/>
            <person name="Johnson J."/>
            <person name="Nolan M."/>
            <person name="Tritt A."/>
            <person name="Barry K.W."/>
            <person name="Grigoriev I.V."/>
            <person name="Nagy L.G."/>
            <person name="Hibbett D."/>
            <person name="Henrissat B."/>
            <person name="Matheny P.B."/>
            <person name="Labbe J."/>
            <person name="Martin F.M."/>
        </authorList>
    </citation>
    <scope>NUCLEOTIDE SEQUENCE</scope>
    <source>
        <strain evidence="1">FP105234-sp</strain>
    </source>
</reference>
<evidence type="ECO:0000313" key="1">
    <source>
        <dbReference type="EMBL" id="KAI0049055.1"/>
    </source>
</evidence>
<dbReference type="EMBL" id="MU275878">
    <property type="protein sequence ID" value="KAI0049055.1"/>
    <property type="molecule type" value="Genomic_DNA"/>
</dbReference>
<keyword evidence="2" id="KW-1185">Reference proteome</keyword>
<evidence type="ECO:0000313" key="2">
    <source>
        <dbReference type="Proteomes" id="UP000814033"/>
    </source>
</evidence>
<protein>
    <submittedName>
        <fullName evidence="1">Uncharacterized protein</fullName>
    </submittedName>
</protein>
<gene>
    <name evidence="1" type="ORF">FA95DRAFT_1557320</name>
</gene>
<dbReference type="Proteomes" id="UP000814033">
    <property type="component" value="Unassembled WGS sequence"/>
</dbReference>